<dbReference type="GO" id="GO:0006203">
    <property type="term" value="P:dGTP catabolic process"/>
    <property type="evidence" value="ECO:0007669"/>
    <property type="project" value="TreeGrafter"/>
</dbReference>
<evidence type="ECO:0000313" key="2">
    <source>
        <dbReference type="EMBL" id="MBB5224789.1"/>
    </source>
</evidence>
<dbReference type="AlphaFoldDB" id="A0A7W8G6S6"/>
<evidence type="ECO:0000259" key="1">
    <source>
        <dbReference type="Pfam" id="PF03819"/>
    </source>
</evidence>
<dbReference type="NCBIfam" id="NF007113">
    <property type="entry name" value="PRK09562.1"/>
    <property type="match status" value="1"/>
</dbReference>
<dbReference type="InterPro" id="IPR048015">
    <property type="entry name" value="NTP-PPase_MazG-like_N"/>
</dbReference>
<evidence type="ECO:0000313" key="3">
    <source>
        <dbReference type="Proteomes" id="UP000518887"/>
    </source>
</evidence>
<protein>
    <submittedName>
        <fullName evidence="2">Tetrapyrrole methylase family protein/MazG family protein</fullName>
    </submittedName>
</protein>
<proteinExistence type="predicted"/>
<dbReference type="InterPro" id="IPR011551">
    <property type="entry name" value="NTP_PyrPHydrolase_MazG"/>
</dbReference>
<accession>A0A7W8G6S6</accession>
<comment type="caution">
    <text evidence="2">The sequence shown here is derived from an EMBL/GenBank/DDBJ whole genome shotgun (WGS) entry which is preliminary data.</text>
</comment>
<dbReference type="GO" id="GO:0046052">
    <property type="term" value="P:UTP catabolic process"/>
    <property type="evidence" value="ECO:0007669"/>
    <property type="project" value="TreeGrafter"/>
</dbReference>
<dbReference type="GO" id="GO:0046081">
    <property type="term" value="P:dUTP catabolic process"/>
    <property type="evidence" value="ECO:0007669"/>
    <property type="project" value="TreeGrafter"/>
</dbReference>
<dbReference type="SUPFAM" id="SSF101386">
    <property type="entry name" value="all-alpha NTP pyrophosphatases"/>
    <property type="match status" value="2"/>
</dbReference>
<dbReference type="EMBL" id="JACHFQ010000001">
    <property type="protein sequence ID" value="MBB5224789.1"/>
    <property type="molecule type" value="Genomic_DNA"/>
</dbReference>
<dbReference type="InterPro" id="IPR048011">
    <property type="entry name" value="NTP-PPase_MazG-like_C"/>
</dbReference>
<dbReference type="InterPro" id="IPR004518">
    <property type="entry name" value="MazG-like_dom"/>
</dbReference>
<dbReference type="GO" id="GO:0046061">
    <property type="term" value="P:dATP catabolic process"/>
    <property type="evidence" value="ECO:0007669"/>
    <property type="project" value="TreeGrafter"/>
</dbReference>
<keyword evidence="2" id="KW-0489">Methyltransferase</keyword>
<name>A0A7W8G6S6_9SPIR</name>
<dbReference type="CDD" id="cd11528">
    <property type="entry name" value="NTP-PPase_MazG_Nterm"/>
    <property type="match status" value="1"/>
</dbReference>
<feature type="domain" description="NTP pyrophosphohydrolase MazG-like" evidence="1">
    <location>
        <begin position="26"/>
        <end position="99"/>
    </location>
</feature>
<dbReference type="RefSeq" id="WP_184656425.1">
    <property type="nucleotide sequence ID" value="NZ_JACHFQ010000001.1"/>
</dbReference>
<gene>
    <name evidence="2" type="ORF">HNP76_000129</name>
</gene>
<dbReference type="CDD" id="cd11529">
    <property type="entry name" value="NTP-PPase_MazG_Cterm"/>
    <property type="match status" value="1"/>
</dbReference>
<dbReference type="Proteomes" id="UP000518887">
    <property type="component" value="Unassembled WGS sequence"/>
</dbReference>
<organism evidence="2 3">
    <name type="scientific">Treponema ruminis</name>
    <dbReference type="NCBI Taxonomy" id="744515"/>
    <lineage>
        <taxon>Bacteria</taxon>
        <taxon>Pseudomonadati</taxon>
        <taxon>Spirochaetota</taxon>
        <taxon>Spirochaetia</taxon>
        <taxon>Spirochaetales</taxon>
        <taxon>Treponemataceae</taxon>
        <taxon>Treponema</taxon>
    </lineage>
</organism>
<dbReference type="GO" id="GO:0047429">
    <property type="term" value="F:nucleoside triphosphate diphosphatase activity"/>
    <property type="evidence" value="ECO:0007669"/>
    <property type="project" value="InterPro"/>
</dbReference>
<dbReference type="PANTHER" id="PTHR30522:SF0">
    <property type="entry name" value="NUCLEOSIDE TRIPHOSPHATE PYROPHOSPHOHYDROLASE"/>
    <property type="match status" value="1"/>
</dbReference>
<keyword evidence="3" id="KW-1185">Reference proteome</keyword>
<dbReference type="GO" id="GO:0008168">
    <property type="term" value="F:methyltransferase activity"/>
    <property type="evidence" value="ECO:0007669"/>
    <property type="project" value="UniProtKB-KW"/>
</dbReference>
<dbReference type="Pfam" id="PF03819">
    <property type="entry name" value="MazG"/>
    <property type="match status" value="1"/>
</dbReference>
<dbReference type="Gene3D" id="1.10.287.1080">
    <property type="entry name" value="MazG-like"/>
    <property type="match status" value="2"/>
</dbReference>
<dbReference type="NCBIfam" id="TIGR00444">
    <property type="entry name" value="mazG"/>
    <property type="match status" value="1"/>
</dbReference>
<dbReference type="GO" id="GO:0032259">
    <property type="term" value="P:methylation"/>
    <property type="evidence" value="ECO:0007669"/>
    <property type="project" value="UniProtKB-KW"/>
</dbReference>
<dbReference type="GO" id="GO:0046076">
    <property type="term" value="P:dTTP catabolic process"/>
    <property type="evidence" value="ECO:0007669"/>
    <property type="project" value="TreeGrafter"/>
</dbReference>
<dbReference type="GO" id="GO:0046047">
    <property type="term" value="P:TTP catabolic process"/>
    <property type="evidence" value="ECO:0007669"/>
    <property type="project" value="TreeGrafter"/>
</dbReference>
<sequence length="288" mass="33406">MRENSFAHFFEIVKAVRKGCPWDKEQTPLSLRTTFFEETCEAIDAITQEDSAHVKEELGDVLLNVVLIAYLFEEKGLFTVDETIKAITEKLIRRHPHVFAQSEGKSQVTESVAGNPEKVLNQWERIKENVEGRKSESVLDSIPENFPPILKAFKMAKKASKAGFDWNSISEVKLKFCEELAEMHDAFIDVQQLHNYDGLHPLSVIPKTEEEKKAQDHLEEEYGDALMCFINYARWLGIDPSIALQKGMKKFESRFRFVEENMKNSNIDMDHKNHMDMMEFWNKAKQMQ</sequence>
<dbReference type="PANTHER" id="PTHR30522">
    <property type="entry name" value="NUCLEOSIDE TRIPHOSPHATE PYROPHOSPHOHYDROLASE"/>
    <property type="match status" value="1"/>
</dbReference>
<keyword evidence="2" id="KW-0808">Transferase</keyword>
<reference evidence="2 3" key="1">
    <citation type="submission" date="2020-08" db="EMBL/GenBank/DDBJ databases">
        <title>Genomic Encyclopedia of Type Strains, Phase IV (KMG-IV): sequencing the most valuable type-strain genomes for metagenomic binning, comparative biology and taxonomic classification.</title>
        <authorList>
            <person name="Goeker M."/>
        </authorList>
    </citation>
    <scope>NUCLEOTIDE SEQUENCE [LARGE SCALE GENOMIC DNA]</scope>
    <source>
        <strain evidence="2 3">DSM 103462</strain>
    </source>
</reference>